<dbReference type="HOGENOM" id="CLU_126578_1_2_1"/>
<dbReference type="InParanoid" id="A0A067MGU3"/>
<reference evidence="3" key="1">
    <citation type="journal article" date="2014" name="Proc. Natl. Acad. Sci. U.S.A.">
        <title>Extensive sampling of basidiomycete genomes demonstrates inadequacy of the white-rot/brown-rot paradigm for wood decay fungi.</title>
        <authorList>
            <person name="Riley R."/>
            <person name="Salamov A.A."/>
            <person name="Brown D.W."/>
            <person name="Nagy L.G."/>
            <person name="Floudas D."/>
            <person name="Held B.W."/>
            <person name="Levasseur A."/>
            <person name="Lombard V."/>
            <person name="Morin E."/>
            <person name="Otillar R."/>
            <person name="Lindquist E.A."/>
            <person name="Sun H."/>
            <person name="LaButti K.M."/>
            <person name="Schmutz J."/>
            <person name="Jabbour D."/>
            <person name="Luo H."/>
            <person name="Baker S.E."/>
            <person name="Pisabarro A.G."/>
            <person name="Walton J.D."/>
            <person name="Blanchette R.A."/>
            <person name="Henrissat B."/>
            <person name="Martin F."/>
            <person name="Cullen D."/>
            <person name="Hibbett D.S."/>
            <person name="Grigoriev I.V."/>
        </authorList>
    </citation>
    <scope>NUCLEOTIDE SEQUENCE [LARGE SCALE GENOMIC DNA]</scope>
    <source>
        <strain evidence="3">FD-172 SS1</strain>
    </source>
</reference>
<dbReference type="Proteomes" id="UP000027195">
    <property type="component" value="Unassembled WGS sequence"/>
</dbReference>
<dbReference type="STRING" id="930990.A0A067MGU3"/>
<protein>
    <recommendedName>
        <fullName evidence="1">DUF427 domain-containing protein</fullName>
    </recommendedName>
</protein>
<dbReference type="PANTHER" id="PTHR34310">
    <property type="entry name" value="DUF427 DOMAIN PROTEIN (AFU_ORTHOLOGUE AFUA_3G02220)"/>
    <property type="match status" value="1"/>
</dbReference>
<dbReference type="InterPro" id="IPR007361">
    <property type="entry name" value="DUF427"/>
</dbReference>
<dbReference type="AlphaFoldDB" id="A0A067MGU3"/>
<dbReference type="PANTHER" id="PTHR34310:SF5">
    <property type="entry name" value="DUF427 DOMAIN PROTEIN (AFU_ORTHOLOGUE AFUA_3G02220)"/>
    <property type="match status" value="1"/>
</dbReference>
<sequence>MVKVTLNGHPEVVLAESDKTIVIEGNHYFPPDSVHKSLFKESSTSTRCPWKGQASYYNAALSDGTTVPDVAWYYPNALEAAKNIKDYVAFYKTKTTIV</sequence>
<feature type="domain" description="DUF427" evidence="1">
    <location>
        <begin position="4"/>
        <end position="92"/>
    </location>
</feature>
<dbReference type="Pfam" id="PF04248">
    <property type="entry name" value="NTP_transf_9"/>
    <property type="match status" value="1"/>
</dbReference>
<dbReference type="InterPro" id="IPR038694">
    <property type="entry name" value="DUF427_sf"/>
</dbReference>
<proteinExistence type="predicted"/>
<organism evidence="2 3">
    <name type="scientific">Botryobasidium botryosum (strain FD-172 SS1)</name>
    <dbReference type="NCBI Taxonomy" id="930990"/>
    <lineage>
        <taxon>Eukaryota</taxon>
        <taxon>Fungi</taxon>
        <taxon>Dikarya</taxon>
        <taxon>Basidiomycota</taxon>
        <taxon>Agaricomycotina</taxon>
        <taxon>Agaricomycetes</taxon>
        <taxon>Cantharellales</taxon>
        <taxon>Botryobasidiaceae</taxon>
        <taxon>Botryobasidium</taxon>
    </lineage>
</organism>
<evidence type="ECO:0000313" key="3">
    <source>
        <dbReference type="Proteomes" id="UP000027195"/>
    </source>
</evidence>
<evidence type="ECO:0000313" key="2">
    <source>
        <dbReference type="EMBL" id="KDQ11117.1"/>
    </source>
</evidence>
<keyword evidence="3" id="KW-1185">Reference proteome</keyword>
<dbReference type="Gene3D" id="2.170.150.40">
    <property type="entry name" value="Domain of unknown function (DUF427)"/>
    <property type="match status" value="1"/>
</dbReference>
<dbReference type="OrthoDB" id="18996at2759"/>
<accession>A0A067MGU3</accession>
<dbReference type="EMBL" id="KL198061">
    <property type="protein sequence ID" value="KDQ11117.1"/>
    <property type="molecule type" value="Genomic_DNA"/>
</dbReference>
<name>A0A067MGU3_BOTB1</name>
<gene>
    <name evidence="2" type="ORF">BOTBODRAFT_177589</name>
</gene>
<evidence type="ECO:0000259" key="1">
    <source>
        <dbReference type="Pfam" id="PF04248"/>
    </source>
</evidence>